<name>A0ABR8PBS9_9LACO</name>
<dbReference type="Proteomes" id="UP000616837">
    <property type="component" value="Unassembled WGS sequence"/>
</dbReference>
<dbReference type="EMBL" id="JACSQW010000005">
    <property type="protein sequence ID" value="MBD7894658.1"/>
    <property type="molecule type" value="Genomic_DNA"/>
</dbReference>
<accession>A0ABR8PBS9</accession>
<sequence>MNKVFMTGYYQGVVEVAPASLSAAKVEELAITMTIQHLRHAGVKVSTIHDFLVLDIQANERLVNKHINDNADQLETVQAKLLSSAFMKRGNIE</sequence>
<comment type="caution">
    <text evidence="1">The sequence shown here is derived from an EMBL/GenBank/DDBJ whole genome shotgun (WGS) entry which is preliminary data.</text>
</comment>
<protein>
    <submittedName>
        <fullName evidence="1">Uncharacterized protein</fullName>
    </submittedName>
</protein>
<reference evidence="1 2" key="1">
    <citation type="submission" date="2020-08" db="EMBL/GenBank/DDBJ databases">
        <title>A Genomic Blueprint of the Chicken Gut Microbiome.</title>
        <authorList>
            <person name="Gilroy R."/>
            <person name="Ravi A."/>
            <person name="Getino M."/>
            <person name="Pursley I."/>
            <person name="Horton D.L."/>
            <person name="Alikhan N.-F."/>
            <person name="Baker D."/>
            <person name="Gharbi K."/>
            <person name="Hall N."/>
            <person name="Watson M."/>
            <person name="Adriaenssens E.M."/>
            <person name="Foster-Nyarko E."/>
            <person name="Jarju S."/>
            <person name="Secka A."/>
            <person name="Antonio M."/>
            <person name="Oren A."/>
            <person name="Chaudhuri R."/>
            <person name="La Ragione R.M."/>
            <person name="Hildebrand F."/>
            <person name="Pallen M.J."/>
        </authorList>
    </citation>
    <scope>NUCLEOTIDE SEQUENCE [LARGE SCALE GENOMIC DNA]</scope>
    <source>
        <strain evidence="1 2">Sa3CUN2</strain>
    </source>
</reference>
<gene>
    <name evidence="1" type="ORF">H9564_02810</name>
</gene>
<organism evidence="1 2">
    <name type="scientific">Limosilactobacillus avistercoris</name>
    <dbReference type="NCBI Taxonomy" id="2762243"/>
    <lineage>
        <taxon>Bacteria</taxon>
        <taxon>Bacillati</taxon>
        <taxon>Bacillota</taxon>
        <taxon>Bacilli</taxon>
        <taxon>Lactobacillales</taxon>
        <taxon>Lactobacillaceae</taxon>
        <taxon>Limosilactobacillus</taxon>
    </lineage>
</organism>
<dbReference type="RefSeq" id="WP_191684024.1">
    <property type="nucleotide sequence ID" value="NZ_JACSQW010000005.1"/>
</dbReference>
<proteinExistence type="predicted"/>
<evidence type="ECO:0000313" key="2">
    <source>
        <dbReference type="Proteomes" id="UP000616837"/>
    </source>
</evidence>
<evidence type="ECO:0000313" key="1">
    <source>
        <dbReference type="EMBL" id="MBD7894658.1"/>
    </source>
</evidence>
<keyword evidence="2" id="KW-1185">Reference proteome</keyword>